<reference evidence="2 3" key="1">
    <citation type="submission" date="2022-08" db="EMBL/GenBank/DDBJ databases">
        <authorList>
            <person name="Zeman M."/>
            <person name="Kubasova T."/>
        </authorList>
    </citation>
    <scope>NUCLEOTIDE SEQUENCE [LARGE SCALE GENOMIC DNA]</scope>
    <source>
        <strain evidence="2 3">ET62</strain>
    </source>
</reference>
<name>A0AAW5N662_9BACT</name>
<evidence type="ECO:0000313" key="2">
    <source>
        <dbReference type="EMBL" id="MCR8873592.1"/>
    </source>
</evidence>
<feature type="transmembrane region" description="Helical" evidence="1">
    <location>
        <begin position="76"/>
        <end position="97"/>
    </location>
</feature>
<keyword evidence="1" id="KW-0472">Membrane</keyword>
<organism evidence="2 3">
    <name type="scientific">Phocaeicola barnesiae</name>
    <dbReference type="NCBI Taxonomy" id="376804"/>
    <lineage>
        <taxon>Bacteria</taxon>
        <taxon>Pseudomonadati</taxon>
        <taxon>Bacteroidota</taxon>
        <taxon>Bacteroidia</taxon>
        <taxon>Bacteroidales</taxon>
        <taxon>Bacteroidaceae</taxon>
        <taxon>Phocaeicola</taxon>
    </lineage>
</organism>
<sequence length="112" mass="12733">MKRKEYRKTGWFLLLLFSLYWCGITLFTHSHVVNGVVIVHSHPFHTGHAHTKAQYETILYLSAIVSSGNESTSVDLPLWLILLAVLIVNPTSGKPVLRESRSHYLRAPPVRL</sequence>
<keyword evidence="3" id="KW-1185">Reference proteome</keyword>
<evidence type="ECO:0000313" key="3">
    <source>
        <dbReference type="Proteomes" id="UP001204579"/>
    </source>
</evidence>
<keyword evidence="1" id="KW-1133">Transmembrane helix</keyword>
<dbReference type="GeneID" id="82444865"/>
<protein>
    <submittedName>
        <fullName evidence="2">Uncharacterized protein</fullName>
    </submittedName>
</protein>
<proteinExistence type="predicted"/>
<comment type="caution">
    <text evidence="2">The sequence shown here is derived from an EMBL/GenBank/DDBJ whole genome shotgun (WGS) entry which is preliminary data.</text>
</comment>
<keyword evidence="1" id="KW-0812">Transmembrane</keyword>
<accession>A0AAW5N662</accession>
<dbReference type="AlphaFoldDB" id="A0AAW5N662"/>
<dbReference type="RefSeq" id="WP_018710317.1">
    <property type="nucleotide sequence ID" value="NZ_CAUCAW010000006.1"/>
</dbReference>
<evidence type="ECO:0000256" key="1">
    <source>
        <dbReference type="SAM" id="Phobius"/>
    </source>
</evidence>
<dbReference type="Proteomes" id="UP001204579">
    <property type="component" value="Unassembled WGS sequence"/>
</dbReference>
<gene>
    <name evidence="2" type="ORF">NW209_06140</name>
</gene>
<dbReference type="EMBL" id="JANRHJ010000006">
    <property type="protein sequence ID" value="MCR8873592.1"/>
    <property type="molecule type" value="Genomic_DNA"/>
</dbReference>